<proteinExistence type="predicted"/>
<sequence>MKVWVGPLLNHMWHSVKAANGDGDQCIQFMMTSLIHSLGVHEWQPGRLEDVLREAHSKFVLNRIEKAKYKKNNPSLIESKFVKDFQMTLSQCPHSYRPPNIVEDNRLPVYSKVYNVILKTLTKEHTIKDMMKVSPNLTTSALENLHSLITGKYRPKEVY</sequence>
<accession>A0A914ZGD6</accession>
<name>A0A914ZGD6_9BILA</name>
<dbReference type="AlphaFoldDB" id="A0A914ZGD6"/>
<dbReference type="WBParaSite" id="PSU_v2.g9350.t1">
    <property type="protein sequence ID" value="PSU_v2.g9350.t1"/>
    <property type="gene ID" value="PSU_v2.g9350"/>
</dbReference>
<organism evidence="1 2">
    <name type="scientific">Panagrolaimus superbus</name>
    <dbReference type="NCBI Taxonomy" id="310955"/>
    <lineage>
        <taxon>Eukaryota</taxon>
        <taxon>Metazoa</taxon>
        <taxon>Ecdysozoa</taxon>
        <taxon>Nematoda</taxon>
        <taxon>Chromadorea</taxon>
        <taxon>Rhabditida</taxon>
        <taxon>Tylenchina</taxon>
        <taxon>Panagrolaimomorpha</taxon>
        <taxon>Panagrolaimoidea</taxon>
        <taxon>Panagrolaimidae</taxon>
        <taxon>Panagrolaimus</taxon>
    </lineage>
</organism>
<keyword evidence="1" id="KW-1185">Reference proteome</keyword>
<protein>
    <submittedName>
        <fullName evidence="2">Uncharacterized protein</fullName>
    </submittedName>
</protein>
<evidence type="ECO:0000313" key="1">
    <source>
        <dbReference type="Proteomes" id="UP000887577"/>
    </source>
</evidence>
<dbReference type="Proteomes" id="UP000887577">
    <property type="component" value="Unplaced"/>
</dbReference>
<reference evidence="2" key="1">
    <citation type="submission" date="2022-11" db="UniProtKB">
        <authorList>
            <consortium name="WormBaseParasite"/>
        </authorList>
    </citation>
    <scope>IDENTIFICATION</scope>
</reference>
<evidence type="ECO:0000313" key="2">
    <source>
        <dbReference type="WBParaSite" id="PSU_v2.g9350.t1"/>
    </source>
</evidence>